<keyword evidence="7 11" id="KW-0479">Metal-binding</keyword>
<organism evidence="13 16">
    <name type="scientific">Medicago truncatula</name>
    <name type="common">Barrel medic</name>
    <name type="synonym">Medicago tribuloides</name>
    <dbReference type="NCBI Taxonomy" id="3880"/>
    <lineage>
        <taxon>Eukaryota</taxon>
        <taxon>Viridiplantae</taxon>
        <taxon>Streptophyta</taxon>
        <taxon>Embryophyta</taxon>
        <taxon>Tracheophyta</taxon>
        <taxon>Spermatophyta</taxon>
        <taxon>Magnoliopsida</taxon>
        <taxon>eudicotyledons</taxon>
        <taxon>Gunneridae</taxon>
        <taxon>Pentapetalae</taxon>
        <taxon>rosids</taxon>
        <taxon>fabids</taxon>
        <taxon>Fabales</taxon>
        <taxon>Fabaceae</taxon>
        <taxon>Papilionoideae</taxon>
        <taxon>50 kb inversion clade</taxon>
        <taxon>NPAAA clade</taxon>
        <taxon>Hologalegina</taxon>
        <taxon>IRL clade</taxon>
        <taxon>Trifolieae</taxon>
        <taxon>Medicago</taxon>
    </lineage>
</organism>
<dbReference type="InterPro" id="IPR012334">
    <property type="entry name" value="Pectin_lyas_fold"/>
</dbReference>
<evidence type="ECO:0000256" key="8">
    <source>
        <dbReference type="ARBA" id="ARBA00022729"/>
    </source>
</evidence>
<feature type="signal peptide" evidence="11">
    <location>
        <begin position="1"/>
        <end position="24"/>
    </location>
</feature>
<keyword evidence="6" id="KW-0134">Cell wall</keyword>
<dbReference type="Gramene" id="rna8277">
    <property type="protein sequence ID" value="RHN72551.1"/>
    <property type="gene ID" value="gene8277"/>
</dbReference>
<dbReference type="InterPro" id="IPR002022">
    <property type="entry name" value="Pec_lyase"/>
</dbReference>
<dbReference type="InterPro" id="IPR018082">
    <property type="entry name" value="AmbAllergen"/>
</dbReference>
<keyword evidence="10 11" id="KW-0456">Lyase</keyword>
<dbReference type="Proteomes" id="UP000265566">
    <property type="component" value="Chromosome 2"/>
</dbReference>
<dbReference type="SMART" id="SM00656">
    <property type="entry name" value="Amb_all"/>
    <property type="match status" value="1"/>
</dbReference>
<dbReference type="InterPro" id="IPR045032">
    <property type="entry name" value="PEL"/>
</dbReference>
<dbReference type="SUPFAM" id="SSF51126">
    <property type="entry name" value="Pectin lyase-like"/>
    <property type="match status" value="1"/>
</dbReference>
<dbReference type="Gene3D" id="2.160.20.10">
    <property type="entry name" value="Single-stranded right-handed beta-helix, Pectin lyase-like"/>
    <property type="match status" value="1"/>
</dbReference>
<evidence type="ECO:0000313" key="16">
    <source>
        <dbReference type="Proteomes" id="UP000002051"/>
    </source>
</evidence>
<comment type="catalytic activity">
    <reaction evidence="1 11">
        <text>Eliminative cleavage of (1-&gt;4)-alpha-D-galacturonan to give oligosaccharides with 4-deoxy-alpha-D-galact-4-enuronosyl groups at their non-reducing ends.</text>
        <dbReference type="EC" id="4.2.2.2"/>
    </reaction>
</comment>
<evidence type="ECO:0000313" key="13">
    <source>
        <dbReference type="EMBL" id="KEH36910.1"/>
    </source>
</evidence>
<dbReference type="AlphaFoldDB" id="A0A072VFJ5"/>
<evidence type="ECO:0000256" key="3">
    <source>
        <dbReference type="ARBA" id="ARBA00005220"/>
    </source>
</evidence>
<accession>A0A072VFJ5</accession>
<reference evidence="17" key="4">
    <citation type="journal article" date="2018" name="Nat. Plants">
        <title>Whole-genome landscape of Medicago truncatula symbiotic genes.</title>
        <authorList>
            <person name="Pecrix Y."/>
            <person name="Staton S.E."/>
            <person name="Sallet E."/>
            <person name="Lelandais-Briere C."/>
            <person name="Moreau S."/>
            <person name="Carrere S."/>
            <person name="Blein T."/>
            <person name="Jardinaud M.F."/>
            <person name="Latrasse D."/>
            <person name="Zouine M."/>
            <person name="Zahm M."/>
            <person name="Kreplak J."/>
            <person name="Mayjonade B."/>
            <person name="Satge C."/>
            <person name="Perez M."/>
            <person name="Cauet S."/>
            <person name="Marande W."/>
            <person name="Chantry-Darmon C."/>
            <person name="Lopez-Roques C."/>
            <person name="Bouchez O."/>
            <person name="Berard A."/>
            <person name="Debelle F."/>
            <person name="Munos S."/>
            <person name="Bendahmane A."/>
            <person name="Berges H."/>
            <person name="Niebel A."/>
            <person name="Buitink J."/>
            <person name="Frugier F."/>
            <person name="Benhamed M."/>
            <person name="Crespi M."/>
            <person name="Gouzy J."/>
            <person name="Gamas P."/>
        </authorList>
    </citation>
    <scope>NUCLEOTIDE SEQUENCE [LARGE SCALE GENOMIC DNA]</scope>
    <source>
        <strain evidence="17">cv. Jemalong A17</strain>
    </source>
</reference>
<evidence type="ECO:0000313" key="15">
    <source>
        <dbReference type="EnsemblPlants" id="KEH36910"/>
    </source>
</evidence>
<evidence type="ECO:0000313" key="17">
    <source>
        <dbReference type="Proteomes" id="UP000265566"/>
    </source>
</evidence>
<dbReference type="PANTHER" id="PTHR31683">
    <property type="entry name" value="PECTATE LYASE 18-RELATED"/>
    <property type="match status" value="1"/>
</dbReference>
<feature type="chain" id="PRO_5014483385" description="Pectate lyase" evidence="11">
    <location>
        <begin position="25"/>
        <end position="409"/>
    </location>
</feature>
<keyword evidence="16" id="KW-1185">Reference proteome</keyword>
<dbReference type="PRINTS" id="PR00807">
    <property type="entry name" value="AMBALLERGEN"/>
</dbReference>
<dbReference type="GO" id="GO:0046872">
    <property type="term" value="F:metal ion binding"/>
    <property type="evidence" value="ECO:0007669"/>
    <property type="project" value="UniProtKB-KW"/>
</dbReference>
<evidence type="ECO:0000256" key="11">
    <source>
        <dbReference type="RuleBase" id="RU361123"/>
    </source>
</evidence>
<dbReference type="HOGENOM" id="CLU_026608_0_1_1"/>
<dbReference type="EC" id="4.2.2.2" evidence="5 11"/>
<reference evidence="13 16" key="1">
    <citation type="journal article" date="2011" name="Nature">
        <title>The Medicago genome provides insight into the evolution of rhizobial symbioses.</title>
        <authorList>
            <person name="Young N.D."/>
            <person name="Debelle F."/>
            <person name="Oldroyd G.E."/>
            <person name="Geurts R."/>
            <person name="Cannon S.B."/>
            <person name="Udvardi M.K."/>
            <person name="Benedito V.A."/>
            <person name="Mayer K.F."/>
            <person name="Gouzy J."/>
            <person name="Schoof H."/>
            <person name="Van de Peer Y."/>
            <person name="Proost S."/>
            <person name="Cook D.R."/>
            <person name="Meyers B.C."/>
            <person name="Spannagl M."/>
            <person name="Cheung F."/>
            <person name="De Mita S."/>
            <person name="Krishnakumar V."/>
            <person name="Gundlach H."/>
            <person name="Zhou S."/>
            <person name="Mudge J."/>
            <person name="Bharti A.K."/>
            <person name="Murray J.D."/>
            <person name="Naoumkina M.A."/>
            <person name="Rosen B."/>
            <person name="Silverstein K.A."/>
            <person name="Tang H."/>
            <person name="Rombauts S."/>
            <person name="Zhao P.X."/>
            <person name="Zhou P."/>
            <person name="Barbe V."/>
            <person name="Bardou P."/>
            <person name="Bechner M."/>
            <person name="Bellec A."/>
            <person name="Berger A."/>
            <person name="Berges H."/>
            <person name="Bidwell S."/>
            <person name="Bisseling T."/>
            <person name="Choisne N."/>
            <person name="Couloux A."/>
            <person name="Denny R."/>
            <person name="Deshpande S."/>
            <person name="Dai X."/>
            <person name="Doyle J.J."/>
            <person name="Dudez A.M."/>
            <person name="Farmer A.D."/>
            <person name="Fouteau S."/>
            <person name="Franken C."/>
            <person name="Gibelin C."/>
            <person name="Gish J."/>
            <person name="Goldstein S."/>
            <person name="Gonzalez A.J."/>
            <person name="Green P.J."/>
            <person name="Hallab A."/>
            <person name="Hartog M."/>
            <person name="Hua A."/>
            <person name="Humphray S.J."/>
            <person name="Jeong D.H."/>
            <person name="Jing Y."/>
            <person name="Jocker A."/>
            <person name="Kenton S.M."/>
            <person name="Kim D.J."/>
            <person name="Klee K."/>
            <person name="Lai H."/>
            <person name="Lang C."/>
            <person name="Lin S."/>
            <person name="Macmil S.L."/>
            <person name="Magdelenat G."/>
            <person name="Matthews L."/>
            <person name="McCorrison J."/>
            <person name="Monaghan E.L."/>
            <person name="Mun J.H."/>
            <person name="Najar F.Z."/>
            <person name="Nicholson C."/>
            <person name="Noirot C."/>
            <person name="O'Bleness M."/>
            <person name="Paule C.R."/>
            <person name="Poulain J."/>
            <person name="Prion F."/>
            <person name="Qin B."/>
            <person name="Qu C."/>
            <person name="Retzel E.F."/>
            <person name="Riddle C."/>
            <person name="Sallet E."/>
            <person name="Samain S."/>
            <person name="Samson N."/>
            <person name="Sanders I."/>
            <person name="Saurat O."/>
            <person name="Scarpelli C."/>
            <person name="Schiex T."/>
            <person name="Segurens B."/>
            <person name="Severin A.J."/>
            <person name="Sherrier D.J."/>
            <person name="Shi R."/>
            <person name="Sims S."/>
            <person name="Singer S.R."/>
            <person name="Sinharoy S."/>
            <person name="Sterck L."/>
            <person name="Viollet A."/>
            <person name="Wang B.B."/>
            <person name="Wang K."/>
            <person name="Wang M."/>
            <person name="Wang X."/>
            <person name="Warfsmann J."/>
            <person name="Weissenbach J."/>
            <person name="White D.D."/>
            <person name="White J.D."/>
            <person name="Wiley G.B."/>
            <person name="Wincker P."/>
            <person name="Xing Y."/>
            <person name="Yang L."/>
            <person name="Yao Z."/>
            <person name="Ying F."/>
            <person name="Zhai J."/>
            <person name="Zhou L."/>
            <person name="Zuber A."/>
            <person name="Denarie J."/>
            <person name="Dixon R.A."/>
            <person name="May G.D."/>
            <person name="Schwartz D.C."/>
            <person name="Rogers J."/>
            <person name="Quetier F."/>
            <person name="Town C.D."/>
            <person name="Roe B.A."/>
        </authorList>
    </citation>
    <scope>NUCLEOTIDE SEQUENCE [LARGE SCALE GENOMIC DNA]</scope>
    <source>
        <strain evidence="13">A17</strain>
        <strain evidence="15 16">cv. Jemalong A17</strain>
    </source>
</reference>
<keyword evidence="8 11" id="KW-0732">Signal</keyword>
<proteinExistence type="inferred from homology"/>
<comment type="subcellular location">
    <subcellularLocation>
        <location evidence="2">Secreted</location>
        <location evidence="2">Cell wall</location>
    </subcellularLocation>
</comment>
<evidence type="ECO:0000313" key="14">
    <source>
        <dbReference type="EMBL" id="RHN72551.1"/>
    </source>
</evidence>
<keyword evidence="6" id="KW-0964">Secreted</keyword>
<comment type="pathway">
    <text evidence="3 11">Glycan metabolism; pectin degradation; 2-dehydro-3-deoxy-D-gluconate from pectin: step 2/5.</text>
</comment>
<evidence type="ECO:0000256" key="4">
    <source>
        <dbReference type="ARBA" id="ARBA00010980"/>
    </source>
</evidence>
<evidence type="ECO:0000256" key="6">
    <source>
        <dbReference type="ARBA" id="ARBA00022512"/>
    </source>
</evidence>
<evidence type="ECO:0000256" key="9">
    <source>
        <dbReference type="ARBA" id="ARBA00022837"/>
    </source>
</evidence>
<dbReference type="UniPathway" id="UPA00545">
    <property type="reaction ID" value="UER00824"/>
</dbReference>
<keyword evidence="9 11" id="KW-0106">Calcium</keyword>
<evidence type="ECO:0000256" key="5">
    <source>
        <dbReference type="ARBA" id="ARBA00012272"/>
    </source>
</evidence>
<dbReference type="EnsemblPlants" id="KEH36910">
    <property type="protein sequence ID" value="KEH36910"/>
    <property type="gene ID" value="MTR_2g023990"/>
</dbReference>
<dbReference type="GO" id="GO:0030570">
    <property type="term" value="F:pectate lyase activity"/>
    <property type="evidence" value="ECO:0000318"/>
    <property type="project" value="GO_Central"/>
</dbReference>
<evidence type="ECO:0000256" key="10">
    <source>
        <dbReference type="ARBA" id="ARBA00023239"/>
    </source>
</evidence>
<comment type="similarity">
    <text evidence="4 11">Belongs to the polysaccharide lyase 1 family.</text>
</comment>
<protein>
    <recommendedName>
        <fullName evidence="5 11">Pectate lyase</fullName>
        <ecNumber evidence="5 11">4.2.2.2</ecNumber>
    </recommendedName>
</protein>
<feature type="domain" description="Pectate lyase" evidence="12">
    <location>
        <begin position="136"/>
        <end position="333"/>
    </location>
</feature>
<dbReference type="InterPro" id="IPR011050">
    <property type="entry name" value="Pectin_lyase_fold/virulence"/>
</dbReference>
<dbReference type="OrthoDB" id="1637350at2759"/>
<gene>
    <name evidence="15" type="primary">25486210</name>
    <name evidence="13" type="ordered locus">MTR_2g023990</name>
    <name evidence="14" type="ORF">MtrunA17_Chr2g0288921</name>
</gene>
<dbReference type="EMBL" id="PSQE01000002">
    <property type="protein sequence ID" value="RHN72551.1"/>
    <property type="molecule type" value="Genomic_DNA"/>
</dbReference>
<evidence type="ECO:0000256" key="1">
    <source>
        <dbReference type="ARBA" id="ARBA00000695"/>
    </source>
</evidence>
<dbReference type="Proteomes" id="UP000002051">
    <property type="component" value="Chromosome 2"/>
</dbReference>
<dbReference type="PANTHER" id="PTHR31683:SF80">
    <property type="entry name" value="PECTATE LYASE 16-RELATED"/>
    <property type="match status" value="1"/>
</dbReference>
<evidence type="ECO:0000259" key="12">
    <source>
        <dbReference type="SMART" id="SM00656"/>
    </source>
</evidence>
<evidence type="ECO:0000256" key="2">
    <source>
        <dbReference type="ARBA" id="ARBA00004191"/>
    </source>
</evidence>
<sequence length="409" mass="45126">MATLINFIILLHLISLCLILPTLAKNSDSKNDYNNDLLDNIPTPSYSNNIPNSNTPQNVAVMNTIDSCWRSNSNWVSNRQSLADCAIGFGKDAIGGKYGEIYEVTDPSDDPINPKKGTLRYGVIQAEPVWIIFSNDMVIKLKNELIVNSYKTIDGRGAKVEIGNGPCITIQGVSHVIVHGISIHDCKPSNPGMVRSSIEHVGYRQGSDGDGISVFASSNIWIDHCYLARCTDGLTDVTHASTLVTISNNYFTQHDKVMLLGHNDDYSADRVMKVTVAFNRFASGLIERMPRVRFGYAHVVNNRYDEWIMYAIGGSADPTIFSQANYFIASKNSNAKQVTKRETDGKWKNWKWRTYGDEFLNGAYFVPSGYGSCTPLYSSSQNFVAAKASMVPLLTLNAGPLDCVADKAC</sequence>
<reference evidence="14" key="5">
    <citation type="journal article" date="2018" name="Nat. Plants">
        <title>Whole-genome landscape of Medicago truncatula symbiotic genes.</title>
        <authorList>
            <person name="Pecrix Y."/>
            <person name="Gamas P."/>
            <person name="Carrere S."/>
        </authorList>
    </citation>
    <scope>NUCLEOTIDE SEQUENCE</scope>
    <source>
        <tissue evidence="14">Leaves</tissue>
    </source>
</reference>
<dbReference type="KEGG" id="mtr:25486210"/>
<dbReference type="Pfam" id="PF00544">
    <property type="entry name" value="Pectate_lyase_4"/>
    <property type="match status" value="1"/>
</dbReference>
<evidence type="ECO:0000256" key="7">
    <source>
        <dbReference type="ARBA" id="ARBA00022723"/>
    </source>
</evidence>
<dbReference type="EMBL" id="CM001218">
    <property type="protein sequence ID" value="KEH36910.1"/>
    <property type="molecule type" value="Genomic_DNA"/>
</dbReference>
<reference evidence="13 16" key="2">
    <citation type="journal article" date="2014" name="BMC Genomics">
        <title>An improved genome release (version Mt4.0) for the model legume Medicago truncatula.</title>
        <authorList>
            <person name="Tang H."/>
            <person name="Krishnakumar V."/>
            <person name="Bidwell S."/>
            <person name="Rosen B."/>
            <person name="Chan A."/>
            <person name="Zhou S."/>
            <person name="Gentzbittel L."/>
            <person name="Childs K.L."/>
            <person name="Yandell M."/>
            <person name="Gundlach H."/>
            <person name="Mayer K.F."/>
            <person name="Schwartz D.C."/>
            <person name="Town C.D."/>
        </authorList>
    </citation>
    <scope>GENOME REANNOTATION</scope>
    <source>
        <strain evidence="13">A17</strain>
        <strain evidence="15 16">cv. Jemalong A17</strain>
    </source>
</reference>
<dbReference type="GO" id="GO:0045490">
    <property type="term" value="P:pectin catabolic process"/>
    <property type="evidence" value="ECO:0007669"/>
    <property type="project" value="UniProtKB-UniPathway"/>
</dbReference>
<reference evidence="15" key="3">
    <citation type="submission" date="2015-04" db="UniProtKB">
        <authorList>
            <consortium name="EnsemblPlants"/>
        </authorList>
    </citation>
    <scope>IDENTIFICATION</scope>
    <source>
        <strain evidence="15">cv. Jemalong A17</strain>
    </source>
</reference>
<dbReference type="STRING" id="3880.A0A072VFJ5"/>
<name>A0A072VFJ5_MEDTR</name>
<comment type="cofactor">
    <cofactor evidence="11">
        <name>Ca(2+)</name>
        <dbReference type="ChEBI" id="CHEBI:29108"/>
    </cofactor>
    <text evidence="11">Binds 1 Ca(2+) ion. Required for its activity.</text>
</comment>